<protein>
    <submittedName>
        <fullName evidence="1">Phosphorylated carbohydrates phosphatase</fullName>
        <ecNumber evidence="1">3.1.3.-</ecNumber>
    </submittedName>
</protein>
<gene>
    <name evidence="1" type="ORF">TA5114_01108</name>
</gene>
<dbReference type="Gene3D" id="3.40.50.1000">
    <property type="entry name" value="HAD superfamily/HAD-like"/>
    <property type="match status" value="1"/>
</dbReference>
<dbReference type="InterPro" id="IPR023198">
    <property type="entry name" value="PGP-like_dom2"/>
</dbReference>
<dbReference type="PANTHER" id="PTHR18901:SF38">
    <property type="entry name" value="PSEUDOURIDINE-5'-PHOSPHATASE"/>
    <property type="match status" value="1"/>
</dbReference>
<dbReference type="InterPro" id="IPR036412">
    <property type="entry name" value="HAD-like_sf"/>
</dbReference>
<dbReference type="PRINTS" id="PR00413">
    <property type="entry name" value="HADHALOGNASE"/>
</dbReference>
<dbReference type="EMBL" id="CYUE01000012">
    <property type="protein sequence ID" value="CUK25310.1"/>
    <property type="molecule type" value="Genomic_DNA"/>
</dbReference>
<dbReference type="InterPro" id="IPR023214">
    <property type="entry name" value="HAD_sf"/>
</dbReference>
<reference evidence="2" key="1">
    <citation type="submission" date="2015-09" db="EMBL/GenBank/DDBJ databases">
        <authorList>
            <person name="Rodrigo-Torres Lidia"/>
            <person name="Arahal R.David."/>
        </authorList>
    </citation>
    <scope>NUCLEOTIDE SEQUENCE [LARGE SCALE GENOMIC DNA]</scope>
    <source>
        <strain evidence="2">CECT 5114</strain>
    </source>
</reference>
<keyword evidence="2" id="KW-1185">Reference proteome</keyword>
<dbReference type="CDD" id="cd07505">
    <property type="entry name" value="HAD_BPGM-like"/>
    <property type="match status" value="1"/>
</dbReference>
<dbReference type="Gene3D" id="1.10.150.240">
    <property type="entry name" value="Putative phosphatase, domain 2"/>
    <property type="match status" value="1"/>
</dbReference>
<dbReference type="OrthoDB" id="9782449at2"/>
<accession>A0A0P1IP78</accession>
<dbReference type="Pfam" id="PF13419">
    <property type="entry name" value="HAD_2"/>
    <property type="match status" value="1"/>
</dbReference>
<proteinExistence type="predicted"/>
<dbReference type="EC" id="3.1.3.-" evidence="1"/>
<dbReference type="InterPro" id="IPR006439">
    <property type="entry name" value="HAD-SF_hydro_IA"/>
</dbReference>
<evidence type="ECO:0000313" key="2">
    <source>
        <dbReference type="Proteomes" id="UP000051184"/>
    </source>
</evidence>
<name>A0A0P1IP78_9RHOB</name>
<dbReference type="GO" id="GO:0016787">
    <property type="term" value="F:hydrolase activity"/>
    <property type="evidence" value="ECO:0007669"/>
    <property type="project" value="UniProtKB-KW"/>
</dbReference>
<dbReference type="SFLD" id="SFLDG01129">
    <property type="entry name" value="C1.5:_HAD__Beta-PGM__Phosphata"/>
    <property type="match status" value="1"/>
</dbReference>
<sequence length="225" mass="24684">MTSYAAYLFDMDGLLLDTERLFMVPFVEMAVREGIQRGEAEAFYLRLIGTSSSVTSERLKVFLPAHLNATEFEQEWRERYEQLLEGGVPLRPHSRDVLSALKRNGARMAVVTSTHGASARKKLQQAELIDFFEVVKAGDEVSANKPDPAPYLEAAAALGVCASECVAFEDSDTGTTAAVRAGCHTFQIPDLRPVGQPFPELEQEIEQDLAKAALKLGVFDTALTS</sequence>
<dbReference type="STRING" id="1715691.TA5113_02823"/>
<dbReference type="RefSeq" id="WP_058314289.1">
    <property type="nucleotide sequence ID" value="NZ_CYTO01000024.1"/>
</dbReference>
<keyword evidence="1" id="KW-0378">Hydrolase</keyword>
<dbReference type="NCBIfam" id="TIGR01509">
    <property type="entry name" value="HAD-SF-IA-v3"/>
    <property type="match status" value="1"/>
</dbReference>
<dbReference type="AlphaFoldDB" id="A0A0P1IP78"/>
<dbReference type="SFLD" id="SFLDS00003">
    <property type="entry name" value="Haloacid_Dehalogenase"/>
    <property type="match status" value="1"/>
</dbReference>
<dbReference type="PANTHER" id="PTHR18901">
    <property type="entry name" value="2-DEOXYGLUCOSE-6-PHOSPHATE PHOSPHATASE 2"/>
    <property type="match status" value="1"/>
</dbReference>
<evidence type="ECO:0000313" key="1">
    <source>
        <dbReference type="EMBL" id="CUK25310.1"/>
    </source>
</evidence>
<organism evidence="1 2">
    <name type="scientific">Cognatishimia activa</name>
    <dbReference type="NCBI Taxonomy" id="1715691"/>
    <lineage>
        <taxon>Bacteria</taxon>
        <taxon>Pseudomonadati</taxon>
        <taxon>Pseudomonadota</taxon>
        <taxon>Alphaproteobacteria</taxon>
        <taxon>Rhodobacterales</taxon>
        <taxon>Paracoccaceae</taxon>
        <taxon>Cognatishimia</taxon>
    </lineage>
</organism>
<dbReference type="SUPFAM" id="SSF56784">
    <property type="entry name" value="HAD-like"/>
    <property type="match status" value="1"/>
</dbReference>
<dbReference type="InterPro" id="IPR041492">
    <property type="entry name" value="HAD_2"/>
</dbReference>
<dbReference type="Proteomes" id="UP000051184">
    <property type="component" value="Unassembled WGS sequence"/>
</dbReference>